<evidence type="ECO:0000259" key="4">
    <source>
        <dbReference type="PROSITE" id="PS52035"/>
    </source>
</evidence>
<organism evidence="5 6">
    <name type="scientific">Aphis craccivora</name>
    <name type="common">Cowpea aphid</name>
    <dbReference type="NCBI Taxonomy" id="307492"/>
    <lineage>
        <taxon>Eukaryota</taxon>
        <taxon>Metazoa</taxon>
        <taxon>Ecdysozoa</taxon>
        <taxon>Arthropoda</taxon>
        <taxon>Hexapoda</taxon>
        <taxon>Insecta</taxon>
        <taxon>Pterygota</taxon>
        <taxon>Neoptera</taxon>
        <taxon>Paraneoptera</taxon>
        <taxon>Hemiptera</taxon>
        <taxon>Sternorrhyncha</taxon>
        <taxon>Aphidomorpha</taxon>
        <taxon>Aphidoidea</taxon>
        <taxon>Aphididae</taxon>
        <taxon>Aphidini</taxon>
        <taxon>Aphis</taxon>
        <taxon>Aphis</taxon>
    </lineage>
</organism>
<dbReference type="PANTHER" id="PTHR11705">
    <property type="entry name" value="PROTEASE FAMILY M14 CARBOXYPEPTIDASE A,B"/>
    <property type="match status" value="1"/>
</dbReference>
<dbReference type="GO" id="GO:0004181">
    <property type="term" value="F:metallocarboxypeptidase activity"/>
    <property type="evidence" value="ECO:0007669"/>
    <property type="project" value="InterPro"/>
</dbReference>
<evidence type="ECO:0000313" key="5">
    <source>
        <dbReference type="EMBL" id="KAF0758042.1"/>
    </source>
</evidence>
<feature type="active site" description="Proton donor/acceptor" evidence="3">
    <location>
        <position position="82"/>
    </location>
</feature>
<keyword evidence="5" id="KW-0121">Carboxypeptidase</keyword>
<keyword evidence="6" id="KW-1185">Reference proteome</keyword>
<keyword evidence="5" id="KW-0645">Protease</keyword>
<proteinExistence type="inferred from homology"/>
<evidence type="ECO:0000256" key="1">
    <source>
        <dbReference type="ARBA" id="ARBA00001947"/>
    </source>
</evidence>
<dbReference type="Proteomes" id="UP000478052">
    <property type="component" value="Unassembled WGS sequence"/>
</dbReference>
<comment type="caution">
    <text evidence="5">The sequence shown here is derived from an EMBL/GenBank/DDBJ whole genome shotgun (WGS) entry which is preliminary data.</text>
</comment>
<accession>A0A6G0YLJ4</accession>
<evidence type="ECO:0000256" key="3">
    <source>
        <dbReference type="PROSITE-ProRule" id="PRU01379"/>
    </source>
</evidence>
<dbReference type="Pfam" id="PF00246">
    <property type="entry name" value="Peptidase_M14"/>
    <property type="match status" value="1"/>
</dbReference>
<dbReference type="PROSITE" id="PS52035">
    <property type="entry name" value="PEPTIDASE_M14"/>
    <property type="match status" value="1"/>
</dbReference>
<dbReference type="GO" id="GO:0005615">
    <property type="term" value="C:extracellular space"/>
    <property type="evidence" value="ECO:0007669"/>
    <property type="project" value="TreeGrafter"/>
</dbReference>
<evidence type="ECO:0000256" key="2">
    <source>
        <dbReference type="ARBA" id="ARBA00005988"/>
    </source>
</evidence>
<dbReference type="InterPro" id="IPR000834">
    <property type="entry name" value="Peptidase_M14"/>
</dbReference>
<keyword evidence="5" id="KW-0378">Hydrolase</keyword>
<gene>
    <name evidence="5" type="ORF">FWK35_00017659</name>
</gene>
<feature type="domain" description="Peptidase M14" evidence="4">
    <location>
        <begin position="1"/>
        <end position="116"/>
    </location>
</feature>
<name>A0A6G0YLJ4_APHCR</name>
<feature type="non-terminal residue" evidence="5">
    <location>
        <position position="1"/>
    </location>
</feature>
<dbReference type="GO" id="GO:0008270">
    <property type="term" value="F:zinc ion binding"/>
    <property type="evidence" value="ECO:0007669"/>
    <property type="project" value="InterPro"/>
</dbReference>
<comment type="similarity">
    <text evidence="2 3">Belongs to the peptidase M14 family.</text>
</comment>
<dbReference type="OrthoDB" id="3626597at2759"/>
<dbReference type="AlphaFoldDB" id="A0A6G0YLJ4"/>
<comment type="cofactor">
    <cofactor evidence="1">
        <name>Zn(2+)</name>
        <dbReference type="ChEBI" id="CHEBI:29105"/>
    </cofactor>
</comment>
<sequence>GFITFHSYGQAIVFPWACTKDSLKEDYDKHQNIATLMSLKIFETTSNTYSVGPASTVLYEASGTSMDWMKGIANIKYVFTLELRDTGINGFNLPTSEIIPSGQEAFCAVSVLANVIESDYQSKGTFCRSKKILFIMLTIFYLN</sequence>
<protein>
    <submittedName>
        <fullName evidence="5">Carboxypeptidase B-like</fullName>
    </submittedName>
</protein>
<dbReference type="Gene3D" id="3.40.630.10">
    <property type="entry name" value="Zn peptidases"/>
    <property type="match status" value="1"/>
</dbReference>
<evidence type="ECO:0000313" key="6">
    <source>
        <dbReference type="Proteomes" id="UP000478052"/>
    </source>
</evidence>
<dbReference type="GO" id="GO:0006508">
    <property type="term" value="P:proteolysis"/>
    <property type="evidence" value="ECO:0007669"/>
    <property type="project" value="InterPro"/>
</dbReference>
<dbReference type="EMBL" id="VUJU01003394">
    <property type="protein sequence ID" value="KAF0758042.1"/>
    <property type="molecule type" value="Genomic_DNA"/>
</dbReference>
<reference evidence="5 6" key="1">
    <citation type="submission" date="2019-08" db="EMBL/GenBank/DDBJ databases">
        <title>Whole genome of Aphis craccivora.</title>
        <authorList>
            <person name="Voronova N.V."/>
            <person name="Shulinski R.S."/>
            <person name="Bandarenka Y.V."/>
            <person name="Zhorov D.G."/>
            <person name="Warner D."/>
        </authorList>
    </citation>
    <scope>NUCLEOTIDE SEQUENCE [LARGE SCALE GENOMIC DNA]</scope>
    <source>
        <strain evidence="5">180601</strain>
        <tissue evidence="5">Whole Body</tissue>
    </source>
</reference>
<dbReference type="PANTHER" id="PTHR11705:SF91">
    <property type="entry name" value="FI01817P-RELATED"/>
    <property type="match status" value="1"/>
</dbReference>
<dbReference type="SUPFAM" id="SSF53187">
    <property type="entry name" value="Zn-dependent exopeptidases"/>
    <property type="match status" value="1"/>
</dbReference>